<evidence type="ECO:0000256" key="9">
    <source>
        <dbReference type="SAM" id="SignalP"/>
    </source>
</evidence>
<keyword evidence="11" id="KW-0675">Receptor</keyword>
<comment type="caution">
    <text evidence="11">The sequence shown here is derived from an EMBL/GenBank/DDBJ whole genome shotgun (WGS) entry which is preliminary data.</text>
</comment>
<evidence type="ECO:0000259" key="10">
    <source>
        <dbReference type="SMART" id="SM00965"/>
    </source>
</evidence>
<dbReference type="GO" id="GO:0006826">
    <property type="term" value="P:iron ion transport"/>
    <property type="evidence" value="ECO:0007669"/>
    <property type="project" value="UniProtKB-KW"/>
</dbReference>
<dbReference type="AlphaFoldDB" id="A0A829YH15"/>
<evidence type="ECO:0000256" key="6">
    <source>
        <dbReference type="ARBA" id="ARBA00023237"/>
    </source>
</evidence>
<dbReference type="Gene3D" id="2.40.170.20">
    <property type="entry name" value="TonB-dependent receptor, beta-barrel domain"/>
    <property type="match status" value="1"/>
</dbReference>
<reference evidence="12" key="1">
    <citation type="submission" date="2020-01" db="EMBL/GenBank/DDBJ databases">
        <title>'Steroidobacter agaridevorans' sp. nov., agar-degrading bacteria isolated from rhizosphere soils.</title>
        <authorList>
            <person name="Ikenaga M."/>
            <person name="Kataoka M."/>
            <person name="Murouchi A."/>
            <person name="Katsuragi S."/>
            <person name="Sakai M."/>
        </authorList>
    </citation>
    <scope>NUCLEOTIDE SEQUENCE [LARGE SCALE GENOMIC DNA]</scope>
    <source>
        <strain evidence="12">YU21-B</strain>
    </source>
</reference>
<keyword evidence="3" id="KW-0406">Ion transport</keyword>
<keyword evidence="3" id="KW-0410">Iron transport</keyword>
<feature type="compositionally biased region" description="Polar residues" evidence="8">
    <location>
        <begin position="117"/>
        <end position="137"/>
    </location>
</feature>
<dbReference type="RefSeq" id="WP_202626839.1">
    <property type="nucleotide sequence ID" value="NZ_BLJN01000004.1"/>
</dbReference>
<keyword evidence="6" id="KW-0998">Cell outer membrane</keyword>
<dbReference type="InterPro" id="IPR012910">
    <property type="entry name" value="Plug_dom"/>
</dbReference>
<evidence type="ECO:0000256" key="5">
    <source>
        <dbReference type="ARBA" id="ARBA00023136"/>
    </source>
</evidence>
<dbReference type="Proteomes" id="UP000445000">
    <property type="component" value="Unassembled WGS sequence"/>
</dbReference>
<proteinExistence type="inferred from homology"/>
<evidence type="ECO:0000313" key="12">
    <source>
        <dbReference type="Proteomes" id="UP000445000"/>
    </source>
</evidence>
<dbReference type="InterPro" id="IPR011662">
    <property type="entry name" value="Secretin/TonB_short_N"/>
</dbReference>
<comment type="similarity">
    <text evidence="7">Belongs to the TonB-dependent receptor family.</text>
</comment>
<accession>A0A829YH15</accession>
<feature type="signal peptide" evidence="9">
    <location>
        <begin position="1"/>
        <end position="32"/>
    </location>
</feature>
<dbReference type="Gene3D" id="2.170.130.10">
    <property type="entry name" value="TonB-dependent receptor, plug domain"/>
    <property type="match status" value="1"/>
</dbReference>
<dbReference type="PANTHER" id="PTHR40980">
    <property type="entry name" value="PLUG DOMAIN-CONTAINING PROTEIN"/>
    <property type="match status" value="1"/>
</dbReference>
<comment type="subcellular location">
    <subcellularLocation>
        <location evidence="1 7">Cell outer membrane</location>
    </subcellularLocation>
</comment>
<keyword evidence="5 7" id="KW-0472">Membrane</keyword>
<organism evidence="11 12">
    <name type="scientific">Steroidobacter agaridevorans</name>
    <dbReference type="NCBI Taxonomy" id="2695856"/>
    <lineage>
        <taxon>Bacteria</taxon>
        <taxon>Pseudomonadati</taxon>
        <taxon>Pseudomonadota</taxon>
        <taxon>Gammaproteobacteria</taxon>
        <taxon>Steroidobacterales</taxon>
        <taxon>Steroidobacteraceae</taxon>
        <taxon>Steroidobacter</taxon>
    </lineage>
</organism>
<dbReference type="CDD" id="cd01347">
    <property type="entry name" value="ligand_gated_channel"/>
    <property type="match status" value="1"/>
</dbReference>
<dbReference type="Gene3D" id="3.55.50.30">
    <property type="match status" value="1"/>
</dbReference>
<evidence type="ECO:0000256" key="8">
    <source>
        <dbReference type="SAM" id="MobiDB-lite"/>
    </source>
</evidence>
<keyword evidence="7" id="KW-0798">TonB box</keyword>
<evidence type="ECO:0000256" key="1">
    <source>
        <dbReference type="ARBA" id="ARBA00004442"/>
    </source>
</evidence>
<dbReference type="InterPro" id="IPR000531">
    <property type="entry name" value="Beta-barrel_TonB"/>
</dbReference>
<dbReference type="SUPFAM" id="SSF56935">
    <property type="entry name" value="Porins"/>
    <property type="match status" value="1"/>
</dbReference>
<dbReference type="GO" id="GO:0009279">
    <property type="term" value="C:cell outer membrane"/>
    <property type="evidence" value="ECO:0007669"/>
    <property type="project" value="UniProtKB-SubCell"/>
</dbReference>
<feature type="region of interest" description="Disordered" evidence="8">
    <location>
        <begin position="108"/>
        <end position="140"/>
    </location>
</feature>
<evidence type="ECO:0000256" key="2">
    <source>
        <dbReference type="ARBA" id="ARBA00022448"/>
    </source>
</evidence>
<evidence type="ECO:0000256" key="3">
    <source>
        <dbReference type="ARBA" id="ARBA00022496"/>
    </source>
</evidence>
<dbReference type="SMART" id="SM00965">
    <property type="entry name" value="STN"/>
    <property type="match status" value="1"/>
</dbReference>
<evidence type="ECO:0000256" key="7">
    <source>
        <dbReference type="RuleBase" id="RU003357"/>
    </source>
</evidence>
<dbReference type="EMBL" id="BLJN01000004">
    <property type="protein sequence ID" value="GFE82098.1"/>
    <property type="molecule type" value="Genomic_DNA"/>
</dbReference>
<keyword evidence="12" id="KW-1185">Reference proteome</keyword>
<feature type="chain" id="PRO_5032302198" evidence="9">
    <location>
        <begin position="33"/>
        <end position="1059"/>
    </location>
</feature>
<dbReference type="Pfam" id="PF07715">
    <property type="entry name" value="Plug"/>
    <property type="match status" value="1"/>
</dbReference>
<evidence type="ECO:0000256" key="4">
    <source>
        <dbReference type="ARBA" id="ARBA00023004"/>
    </source>
</evidence>
<evidence type="ECO:0000313" key="11">
    <source>
        <dbReference type="EMBL" id="GFE82098.1"/>
    </source>
</evidence>
<gene>
    <name evidence="11" type="primary">iroN_10</name>
    <name evidence="11" type="ORF">GCM10011487_40980</name>
</gene>
<dbReference type="PANTHER" id="PTHR40980:SF3">
    <property type="entry name" value="TONB-DEPENDENT RECEPTOR-LIKE BETA-BARREL DOMAIN-CONTAINING PROTEIN"/>
    <property type="match status" value="1"/>
</dbReference>
<dbReference type="InterPro" id="IPR010104">
    <property type="entry name" value="TonB_rcpt_bac"/>
</dbReference>
<protein>
    <submittedName>
        <fullName evidence="11">TonB-dependent receptor</fullName>
    </submittedName>
</protein>
<sequence length="1059" mass="113460">MRATNRAVRLAILQALACASGLLLTTPGRANADPAQFDIGPQPLPDALKNFAAQAKMQLVYRYDAVRNATATPVTGQLEKHAALEQMLRGTGLVAIYSGENTATIRPVSTEKKRVDTASSDTSGVAPTPTSSTTPGRQSRYIRLAQAETSETQEPAADNATIQEVVVTGLRQSLETSMTIKRDSLGIVDAIAPEDIGKLPDTNLAESLQRITGVSIDRSGGEGAFVTVRGFGPEFNTVLLNGRQIATPTDPSQASGRAFSFDTLASELIAGVEVFKSSVAHLQSGGVGSAINIKTARPFDYDGFKFSASGDINYEDNSDEASPDAAFLITDSFFDGRLGLLASGSYQRRKDRLNQAQTDGWIVNGGTPAAQINGGAGVQATASNPQANLFVPQNFDTKVTFEDRKRVGGTLVLQYKANDDLTITADTLYSRFTNTTDARSFGHWFTPSNLTDVVTDANGTAIDLTQGVGMASDFHDKAFDKKTRLTASGLNVEWKLSERMTLNLDGSFSRAKEDPNGGAESELALLGYTGQTIRYQSDGPILPVTTGFVRPTSGTNAGVAGGTQPMFQHVMLYRGYGVEDEVTQLRADLEVQGEDSNEGLTSLRLGGLFSRDKKDTALYSNDGGTGCTTCGYNNVAPASVPIGVFNAGGGFLSGISGADRLTTQWLTFDGRSLFDAITQEQQAVTPGFTFAPPKVNDSLVEEQVYGAYLQAVFEGSLGGRSFSSVVGVRVENTQADISGLATNFVALQRLANDATQYGVQTAGTATVSKSNHYTDVLPNLSFKWDLTDEITARFAASQTMTRPTLEQLSPVTTLVTLRPGNFAAASGTPDLEPFRSDNLDVSFEYYYGRGNFVSVGAYYKDVSNFIVLNQTTGVVNNSSGSPLLDPATGLPAQFTITAPTNGESAQVYGLEAGIQQSFGNSGFGIQLNGTLAHSDKDLDPQDLTNKFALTGLSNSANGVLFYDNKSNFEARMALNWREDFLQYLSPPPLNGAGQAVTQVRGRYQLDAGATYHLNESFAVFVEGVNLTNRPIMKYAYYENQFLYAEDSGRRYKIGMRAQF</sequence>
<dbReference type="NCBIfam" id="TIGR01782">
    <property type="entry name" value="TonB-Xanth-Caul"/>
    <property type="match status" value="1"/>
</dbReference>
<keyword evidence="4" id="KW-0408">Iron</keyword>
<dbReference type="Pfam" id="PF00593">
    <property type="entry name" value="TonB_dep_Rec_b-barrel"/>
    <property type="match status" value="1"/>
</dbReference>
<dbReference type="InterPro" id="IPR037066">
    <property type="entry name" value="Plug_dom_sf"/>
</dbReference>
<keyword evidence="2" id="KW-0813">Transport</keyword>
<dbReference type="InterPro" id="IPR036942">
    <property type="entry name" value="Beta-barrel_TonB_sf"/>
</dbReference>
<name>A0A829YH15_9GAMM</name>
<feature type="domain" description="Secretin/TonB short N-terminal" evidence="10">
    <location>
        <begin position="57"/>
        <end position="108"/>
    </location>
</feature>
<keyword evidence="9" id="KW-0732">Signal</keyword>